<protein>
    <submittedName>
        <fullName evidence="1">Uncharacterized protein</fullName>
    </submittedName>
</protein>
<sequence>MTELLTKAVKKVEAFTPEIQDEIAQYLLNDIDAELRWDDSLKKSPDTLKQLADRALKNFKSGHTIEKGFDEL</sequence>
<reference evidence="1" key="1">
    <citation type="submission" date="2018-06" db="EMBL/GenBank/DDBJ databases">
        <authorList>
            <person name="Zhirakovskaya E."/>
        </authorList>
    </citation>
    <scope>NUCLEOTIDE SEQUENCE</scope>
</reference>
<dbReference type="AlphaFoldDB" id="A0A3B1CYP1"/>
<evidence type="ECO:0000313" key="1">
    <source>
        <dbReference type="EMBL" id="VAX34929.1"/>
    </source>
</evidence>
<name>A0A3B1CYP1_9ZZZZ</name>
<dbReference type="EMBL" id="UOGJ01000019">
    <property type="protein sequence ID" value="VAX34929.1"/>
    <property type="molecule type" value="Genomic_DNA"/>
</dbReference>
<proteinExistence type="predicted"/>
<gene>
    <name evidence="1" type="ORF">MNBD_UNCLBAC01-1212</name>
</gene>
<accession>A0A3B1CYP1</accession>
<organism evidence="1">
    <name type="scientific">hydrothermal vent metagenome</name>
    <dbReference type="NCBI Taxonomy" id="652676"/>
    <lineage>
        <taxon>unclassified sequences</taxon>
        <taxon>metagenomes</taxon>
        <taxon>ecological metagenomes</taxon>
    </lineage>
</organism>